<dbReference type="EMBL" id="AP021874">
    <property type="protein sequence ID" value="BBO69755.1"/>
    <property type="molecule type" value="Genomic_DNA"/>
</dbReference>
<keyword evidence="3" id="KW-1185">Reference proteome</keyword>
<sequence>MALHEKEDGSADGERLEKQRTELGGHDAKIERRTAVGKEDSMPTSSTLALAPVKQRMKIKVGVLFDRDRVPAGAAEVLIDAMTTVSMRFHIVPVPPVEIREAIPRHKEPLPKDLVGLSQVVSIYPGVRMLVRVETIQLPKKFPGHGIARIHLIDTAIPHRYPSLEITNQLLTKVDVVHFMDNIVSVAFEQAVYRSAIIPWFCRVFYHENHVWYVNAGKDSGLKKGDRLAVVAKGKLVRAPSGLPAGWILDDTKGALRVDRFFGKDLAVCSLLDGRGPENSDLLVK</sequence>
<accession>A0A5K7YN00</accession>
<dbReference type="KEGG" id="dalk:DSCA_36850"/>
<proteinExistence type="predicted"/>
<feature type="region of interest" description="Disordered" evidence="1">
    <location>
        <begin position="1"/>
        <end position="43"/>
    </location>
</feature>
<evidence type="ECO:0000313" key="3">
    <source>
        <dbReference type="Proteomes" id="UP000427906"/>
    </source>
</evidence>
<evidence type="ECO:0000256" key="1">
    <source>
        <dbReference type="SAM" id="MobiDB-lite"/>
    </source>
</evidence>
<reference evidence="2 3" key="1">
    <citation type="submission" date="2019-11" db="EMBL/GenBank/DDBJ databases">
        <title>Comparative genomics of hydrocarbon-degrading Desulfosarcina strains.</title>
        <authorList>
            <person name="Watanabe M."/>
            <person name="Kojima H."/>
            <person name="Fukui M."/>
        </authorList>
    </citation>
    <scope>NUCLEOTIDE SEQUENCE [LARGE SCALE GENOMIC DNA]</scope>
    <source>
        <strain evidence="2 3">PL12</strain>
    </source>
</reference>
<gene>
    <name evidence="2" type="ORF">DSCA_36850</name>
</gene>
<organism evidence="2 3">
    <name type="scientific">Desulfosarcina alkanivorans</name>
    <dbReference type="NCBI Taxonomy" id="571177"/>
    <lineage>
        <taxon>Bacteria</taxon>
        <taxon>Pseudomonadati</taxon>
        <taxon>Thermodesulfobacteriota</taxon>
        <taxon>Desulfobacteria</taxon>
        <taxon>Desulfobacterales</taxon>
        <taxon>Desulfosarcinaceae</taxon>
        <taxon>Desulfosarcina</taxon>
    </lineage>
</organism>
<name>A0A5K7YN00_9BACT</name>
<dbReference type="Proteomes" id="UP000427906">
    <property type="component" value="Chromosome"/>
</dbReference>
<evidence type="ECO:0000313" key="2">
    <source>
        <dbReference type="EMBL" id="BBO69755.1"/>
    </source>
</evidence>
<protein>
    <submittedName>
        <fullName evidence="2">Uncharacterized protein</fullName>
    </submittedName>
</protein>
<dbReference type="AlphaFoldDB" id="A0A5K7YN00"/>
<feature type="compositionally biased region" description="Basic and acidic residues" evidence="1">
    <location>
        <begin position="1"/>
        <end position="41"/>
    </location>
</feature>